<organism evidence="6 7">
    <name type="scientific">Thiothrix winogradskyi</name>
    <dbReference type="NCBI Taxonomy" id="96472"/>
    <lineage>
        <taxon>Bacteria</taxon>
        <taxon>Pseudomonadati</taxon>
        <taxon>Pseudomonadota</taxon>
        <taxon>Gammaproteobacteria</taxon>
        <taxon>Thiotrichales</taxon>
        <taxon>Thiotrichaceae</taxon>
        <taxon>Thiothrix</taxon>
    </lineage>
</organism>
<dbReference type="InterPro" id="IPR036397">
    <property type="entry name" value="RNaseH_sf"/>
</dbReference>
<gene>
    <name evidence="6" type="ORF">L2Y54_09430</name>
</gene>
<dbReference type="Pfam" id="PF01844">
    <property type="entry name" value="HNH"/>
    <property type="match status" value="1"/>
</dbReference>
<dbReference type="InterPro" id="IPR012337">
    <property type="entry name" value="RNaseH-like_sf"/>
</dbReference>
<reference evidence="6" key="1">
    <citation type="journal article" date="2022" name="Microorganisms">
        <title>Two New Species of Filamentous Sulfur Bacteria of the Genus Thiothrix, Thiothrix winogradskyi sp. nov. and 'Candidatus Thiothrix sulfatifontis' sp. nov.</title>
        <authorList>
            <person name="Ravin N.V."/>
            <person name="Rossetti S."/>
            <person name="Beletsky A.V."/>
            <person name="Kadnikov V.V."/>
            <person name="Rudenko T.S."/>
            <person name="Smolyakov D.D."/>
            <person name="Moskvitina M.I."/>
            <person name="Gureeva M.V."/>
            <person name="Mardanov A.V."/>
            <person name="Grabovich M.Y."/>
        </authorList>
    </citation>
    <scope>NUCLEOTIDE SEQUENCE</scope>
    <source>
        <strain evidence="6">CT3</strain>
    </source>
</reference>
<dbReference type="EC" id="2.7.7.7" evidence="1"/>
<dbReference type="Pfam" id="PF00929">
    <property type="entry name" value="RNase_T"/>
    <property type="match status" value="1"/>
</dbReference>
<dbReference type="RefSeq" id="WP_236501600.1">
    <property type="nucleotide sequence ID" value="NZ_CP091244.1"/>
</dbReference>
<dbReference type="SMART" id="SM00507">
    <property type="entry name" value="HNHc"/>
    <property type="match status" value="1"/>
</dbReference>
<dbReference type="SMART" id="SM00479">
    <property type="entry name" value="EXOIII"/>
    <property type="match status" value="1"/>
</dbReference>
<name>A0ABY3T3P9_9GAMM</name>
<dbReference type="GO" id="GO:0004519">
    <property type="term" value="F:endonuclease activity"/>
    <property type="evidence" value="ECO:0007669"/>
    <property type="project" value="UniProtKB-KW"/>
</dbReference>
<dbReference type="Gene3D" id="3.30.420.10">
    <property type="entry name" value="Ribonuclease H-like superfamily/Ribonuclease H"/>
    <property type="match status" value="1"/>
</dbReference>
<keyword evidence="7" id="KW-1185">Reference proteome</keyword>
<feature type="domain" description="C2H2-type" evidence="5">
    <location>
        <begin position="255"/>
        <end position="277"/>
    </location>
</feature>
<evidence type="ECO:0000313" key="7">
    <source>
        <dbReference type="Proteomes" id="UP001054801"/>
    </source>
</evidence>
<dbReference type="PROSITE" id="PS00028">
    <property type="entry name" value="ZINC_FINGER_C2H2_1"/>
    <property type="match status" value="1"/>
</dbReference>
<keyword evidence="2" id="KW-0540">Nuclease</keyword>
<dbReference type="InterPro" id="IPR013087">
    <property type="entry name" value="Znf_C2H2_type"/>
</dbReference>
<evidence type="ECO:0000256" key="3">
    <source>
        <dbReference type="ARBA" id="ARBA00022839"/>
    </source>
</evidence>
<evidence type="ECO:0000256" key="2">
    <source>
        <dbReference type="ARBA" id="ARBA00022722"/>
    </source>
</evidence>
<dbReference type="PANTHER" id="PTHR30231:SF41">
    <property type="entry name" value="DNA POLYMERASE III SUBUNIT EPSILON"/>
    <property type="match status" value="1"/>
</dbReference>
<evidence type="ECO:0000313" key="6">
    <source>
        <dbReference type="EMBL" id="UJS26239.1"/>
    </source>
</evidence>
<evidence type="ECO:0000259" key="5">
    <source>
        <dbReference type="PROSITE" id="PS00028"/>
    </source>
</evidence>
<dbReference type="NCBIfam" id="TIGR00573">
    <property type="entry name" value="dnaq"/>
    <property type="match status" value="1"/>
</dbReference>
<dbReference type="InterPro" id="IPR003615">
    <property type="entry name" value="HNH_nuc"/>
</dbReference>
<dbReference type="CDD" id="cd06127">
    <property type="entry name" value="DEDDh"/>
    <property type="match status" value="1"/>
</dbReference>
<dbReference type="Gene3D" id="1.10.30.50">
    <property type="match status" value="1"/>
</dbReference>
<accession>A0ABY3T3P9</accession>
<sequence length="488" mass="56722">MQSNRRGFCYICLNNIVTRFVTDDMSICQRCITDLIKFGKISKSGDWGVFTVKSIIDEYQYEIVESNYEYEIAKGSYSLERLPVPPLEPDPDDIMRQVKYEVRKSEGFLKGIYRSLFDMESRANDEASMFDSKFAIAKCSYDKKINMFIKDREIFINERDEFIKNRENYISDKMLCWIESIVYEKIEARELLCKRSAENVNTGEIISFGVAWIAKLLRAYHFSLIMRDDCIVDRLPEEERKNLNQSILKRDGYKCMICGETYKNRGLEVHHIIHLEHGGTHSHANLVTLCVVCHNKQHDYTISNKNNVRKVRRGGRFIAVDIETTGFSASDEIIEIAAILFEDSYPKRKFGGLVYTDKPIPYYASKVNGITNSMLIGKPLMSDVFPRFIEFVADIDIVVHNKSFDERFLRRYADEYGFVMNNRFIDTLAIARDKLPNLTSYKLGNLAFYFGMEGVNLHRAHDDALTAGIIYIELLNIKKRRITKKLKE</sequence>
<dbReference type="EMBL" id="CP091244">
    <property type="protein sequence ID" value="UJS26239.1"/>
    <property type="molecule type" value="Genomic_DNA"/>
</dbReference>
<dbReference type="InterPro" id="IPR002711">
    <property type="entry name" value="HNH"/>
</dbReference>
<dbReference type="InterPro" id="IPR006054">
    <property type="entry name" value="DnaQ"/>
</dbReference>
<evidence type="ECO:0000256" key="4">
    <source>
        <dbReference type="ARBA" id="ARBA00049244"/>
    </source>
</evidence>
<protein>
    <recommendedName>
        <fullName evidence="1">DNA-directed DNA polymerase</fullName>
        <ecNumber evidence="1">2.7.7.7</ecNumber>
    </recommendedName>
</protein>
<keyword evidence="3" id="KW-0378">Hydrolase</keyword>
<dbReference type="Proteomes" id="UP001054801">
    <property type="component" value="Chromosome"/>
</dbReference>
<proteinExistence type="predicted"/>
<dbReference type="InterPro" id="IPR013520">
    <property type="entry name" value="Ribonucl_H"/>
</dbReference>
<dbReference type="PANTHER" id="PTHR30231">
    <property type="entry name" value="DNA POLYMERASE III SUBUNIT EPSILON"/>
    <property type="match status" value="1"/>
</dbReference>
<dbReference type="SUPFAM" id="SSF53098">
    <property type="entry name" value="Ribonuclease H-like"/>
    <property type="match status" value="1"/>
</dbReference>
<evidence type="ECO:0000256" key="1">
    <source>
        <dbReference type="ARBA" id="ARBA00012417"/>
    </source>
</evidence>
<keyword evidence="3" id="KW-0269">Exonuclease</keyword>
<dbReference type="CDD" id="cd00085">
    <property type="entry name" value="HNHc"/>
    <property type="match status" value="1"/>
</dbReference>
<comment type="catalytic activity">
    <reaction evidence="4">
        <text>DNA(n) + a 2'-deoxyribonucleoside 5'-triphosphate = DNA(n+1) + diphosphate</text>
        <dbReference type="Rhea" id="RHEA:22508"/>
        <dbReference type="Rhea" id="RHEA-COMP:17339"/>
        <dbReference type="Rhea" id="RHEA-COMP:17340"/>
        <dbReference type="ChEBI" id="CHEBI:33019"/>
        <dbReference type="ChEBI" id="CHEBI:61560"/>
        <dbReference type="ChEBI" id="CHEBI:173112"/>
        <dbReference type="EC" id="2.7.7.7"/>
    </reaction>
</comment>
<keyword evidence="6" id="KW-0255">Endonuclease</keyword>